<evidence type="ECO:0008006" key="3">
    <source>
        <dbReference type="Google" id="ProtNLM"/>
    </source>
</evidence>
<reference evidence="1 2" key="1">
    <citation type="submission" date="2015-01" db="EMBL/GenBank/DDBJ databases">
        <title>Lifestyle Evolution in Cyanobacterial Symbionts of Sponges.</title>
        <authorList>
            <person name="Burgsdorf I."/>
            <person name="Slaby B.M."/>
            <person name="Handley K.M."/>
            <person name="Haber M."/>
            <person name="Blom J."/>
            <person name="Marshall C.W."/>
            <person name="Gilbert J.A."/>
            <person name="Hentschel U."/>
            <person name="Steindler L."/>
        </authorList>
    </citation>
    <scope>NUCLEOTIDE SEQUENCE [LARGE SCALE GENOMIC DNA]</scope>
    <source>
        <strain evidence="1">SP3</strain>
    </source>
</reference>
<dbReference type="Proteomes" id="UP000035067">
    <property type="component" value="Unassembled WGS sequence"/>
</dbReference>
<dbReference type="AlphaFoldDB" id="A0A0G2J4V3"/>
<sequence>MVLRKRCIIETLFGKLKSTMGLEHSRRRSPVNALVPMLSCLAADTLAEAKVNIASSGPVPIPNISAVPKHLCHLQQRQAVAVCFSCRLAHGGPRPRELTRNPWRHLPQGSCDYRHHLLPSSADAPMPTFSRLS</sequence>
<accession>A0A0G2J4V3</accession>
<dbReference type="EMBL" id="JXQG01000026">
    <property type="protein sequence ID" value="KKZ12202.1"/>
    <property type="molecule type" value="Genomic_DNA"/>
</dbReference>
<dbReference type="PATRIC" id="fig|1604020.3.peg.683"/>
<protein>
    <recommendedName>
        <fullName evidence="3">Transposase DDE domain-containing protein</fullName>
    </recommendedName>
</protein>
<evidence type="ECO:0000313" key="1">
    <source>
        <dbReference type="EMBL" id="KKZ12202.1"/>
    </source>
</evidence>
<evidence type="ECO:0000313" key="2">
    <source>
        <dbReference type="Proteomes" id="UP000035067"/>
    </source>
</evidence>
<organism evidence="1 2">
    <name type="scientific">Candidatus Synechococcus spongiarum SP3</name>
    <dbReference type="NCBI Taxonomy" id="1604020"/>
    <lineage>
        <taxon>Bacteria</taxon>
        <taxon>Bacillati</taxon>
        <taxon>Cyanobacteriota</taxon>
        <taxon>Cyanophyceae</taxon>
        <taxon>Synechococcales</taxon>
        <taxon>Synechococcaceae</taxon>
        <taxon>Synechococcus</taxon>
    </lineage>
</organism>
<gene>
    <name evidence="1" type="ORF">TE42_05430</name>
</gene>
<comment type="caution">
    <text evidence="1">The sequence shown here is derived from an EMBL/GenBank/DDBJ whole genome shotgun (WGS) entry which is preliminary data.</text>
</comment>
<proteinExistence type="predicted"/>
<name>A0A0G2J4V3_9SYNE</name>